<evidence type="ECO:0000313" key="2">
    <source>
        <dbReference type="EMBL" id="GMT14190.1"/>
    </source>
</evidence>
<feature type="region of interest" description="Disordered" evidence="1">
    <location>
        <begin position="120"/>
        <end position="140"/>
    </location>
</feature>
<name>A0AAV5V8G8_9BILA</name>
<evidence type="ECO:0000313" key="3">
    <source>
        <dbReference type="Proteomes" id="UP001432322"/>
    </source>
</evidence>
<feature type="non-terminal residue" evidence="2">
    <location>
        <position position="140"/>
    </location>
</feature>
<protein>
    <submittedName>
        <fullName evidence="2">Uncharacterized protein</fullName>
    </submittedName>
</protein>
<comment type="caution">
    <text evidence="2">The sequence shown here is derived from an EMBL/GenBank/DDBJ whole genome shotgun (WGS) entry which is preliminary data.</text>
</comment>
<keyword evidence="3" id="KW-1185">Reference proteome</keyword>
<dbReference type="EMBL" id="BTSY01000002">
    <property type="protein sequence ID" value="GMT14190.1"/>
    <property type="molecule type" value="Genomic_DNA"/>
</dbReference>
<dbReference type="AlphaFoldDB" id="A0AAV5V8G8"/>
<organism evidence="2 3">
    <name type="scientific">Pristionchus fissidentatus</name>
    <dbReference type="NCBI Taxonomy" id="1538716"/>
    <lineage>
        <taxon>Eukaryota</taxon>
        <taxon>Metazoa</taxon>
        <taxon>Ecdysozoa</taxon>
        <taxon>Nematoda</taxon>
        <taxon>Chromadorea</taxon>
        <taxon>Rhabditida</taxon>
        <taxon>Rhabditina</taxon>
        <taxon>Diplogasteromorpha</taxon>
        <taxon>Diplogasteroidea</taxon>
        <taxon>Neodiplogasteridae</taxon>
        <taxon>Pristionchus</taxon>
    </lineage>
</organism>
<feature type="non-terminal residue" evidence="2">
    <location>
        <position position="1"/>
    </location>
</feature>
<evidence type="ECO:0000256" key="1">
    <source>
        <dbReference type="SAM" id="MobiDB-lite"/>
    </source>
</evidence>
<dbReference type="Proteomes" id="UP001432322">
    <property type="component" value="Unassembled WGS sequence"/>
</dbReference>
<sequence length="140" mass="15128">EAKSMVELSGKMNIMCTQLINSIESSPNVDFALRKTARKAVTDVKSKSSVLEKALGNYGVTSRPFSVGVEDLRDIEKALDDLVSASDELPAIQGESTSTKIIGQIDNLSQFDRENLDKIGAKGTKAIENPAQPNESTQIE</sequence>
<accession>A0AAV5V8G8</accession>
<reference evidence="2" key="1">
    <citation type="submission" date="2023-10" db="EMBL/GenBank/DDBJ databases">
        <title>Genome assembly of Pristionchus species.</title>
        <authorList>
            <person name="Yoshida K."/>
            <person name="Sommer R.J."/>
        </authorList>
    </citation>
    <scope>NUCLEOTIDE SEQUENCE</scope>
    <source>
        <strain evidence="2">RS5133</strain>
    </source>
</reference>
<proteinExistence type="predicted"/>
<gene>
    <name evidence="2" type="ORF">PFISCL1PPCAC_5487</name>
</gene>
<feature type="compositionally biased region" description="Polar residues" evidence="1">
    <location>
        <begin position="131"/>
        <end position="140"/>
    </location>
</feature>